<reference evidence="1 2" key="1">
    <citation type="journal article" date="2010" name="PLoS ONE">
        <title>Genome sequence of Cronobacter sakazakii BAA-894 and comparative genomic hybridization analysis with other Cronobacter species.</title>
        <authorList>
            <person name="Kucerova E."/>
            <person name="Clifton S.W."/>
            <person name="Xia X.Q."/>
            <person name="Long F."/>
            <person name="Porwollik S."/>
            <person name="Fulton L."/>
            <person name="Fronick C."/>
            <person name="Minx P."/>
            <person name="Kyung K."/>
            <person name="Warren W."/>
            <person name="Fulton R."/>
            <person name="Feng D."/>
            <person name="Wollam A."/>
            <person name="Shah N."/>
            <person name="Bhonagiri V."/>
            <person name="Nash W.E."/>
            <person name="Hallsworth-Pepin K."/>
            <person name="Wilson R.K."/>
            <person name="McClelland M."/>
            <person name="Forsythe S.J."/>
        </authorList>
    </citation>
    <scope>NUCLEOTIDE SEQUENCE [LARGE SCALE GENOMIC DNA]</scope>
    <source>
        <strain evidence="1 2">ATCC BAA-894</strain>
    </source>
</reference>
<dbReference type="KEGG" id="esa:ESA_02514"/>
<dbReference type="Proteomes" id="UP000000260">
    <property type="component" value="Chromosome"/>
</dbReference>
<protein>
    <submittedName>
        <fullName evidence="1">Uncharacterized protein</fullName>
    </submittedName>
</protein>
<sequence>MTHRHTFSSSLSFWIFMPNELIYYAVINNGIHDGARYSKNQKKRRSNIAAA</sequence>
<keyword evidence="2" id="KW-1185">Reference proteome</keyword>
<name>A7MF11_CROS8</name>
<dbReference type="AlphaFoldDB" id="A7MF11"/>
<gene>
    <name evidence="1" type="ordered locus">ESA_02514</name>
</gene>
<dbReference type="EMBL" id="CP000783">
    <property type="protein sequence ID" value="ABU77759.1"/>
    <property type="molecule type" value="Genomic_DNA"/>
</dbReference>
<dbReference type="HOGENOM" id="CLU_3097904_0_0_6"/>
<proteinExistence type="predicted"/>
<accession>A7MF11</accession>
<evidence type="ECO:0000313" key="1">
    <source>
        <dbReference type="EMBL" id="ABU77759.1"/>
    </source>
</evidence>
<evidence type="ECO:0000313" key="2">
    <source>
        <dbReference type="Proteomes" id="UP000000260"/>
    </source>
</evidence>
<organism evidence="1 2">
    <name type="scientific">Cronobacter sakazakii (strain ATCC BAA-894)</name>
    <name type="common">Enterobacter sakazakii</name>
    <dbReference type="NCBI Taxonomy" id="290339"/>
    <lineage>
        <taxon>Bacteria</taxon>
        <taxon>Pseudomonadati</taxon>
        <taxon>Pseudomonadota</taxon>
        <taxon>Gammaproteobacteria</taxon>
        <taxon>Enterobacterales</taxon>
        <taxon>Enterobacteriaceae</taxon>
        <taxon>Cronobacter</taxon>
    </lineage>
</organism>